<evidence type="ECO:0000313" key="3">
    <source>
        <dbReference type="Proteomes" id="UP001431783"/>
    </source>
</evidence>
<feature type="region of interest" description="Disordered" evidence="1">
    <location>
        <begin position="1"/>
        <end position="68"/>
    </location>
</feature>
<name>A0AAW1VA62_9CUCU</name>
<feature type="compositionally biased region" description="Pro residues" evidence="1">
    <location>
        <begin position="13"/>
        <end position="23"/>
    </location>
</feature>
<feature type="compositionally biased region" description="Polar residues" evidence="1">
    <location>
        <begin position="121"/>
        <end position="132"/>
    </location>
</feature>
<dbReference type="Proteomes" id="UP001431783">
    <property type="component" value="Unassembled WGS sequence"/>
</dbReference>
<evidence type="ECO:0000256" key="1">
    <source>
        <dbReference type="SAM" id="MobiDB-lite"/>
    </source>
</evidence>
<keyword evidence="3" id="KW-1185">Reference proteome</keyword>
<feature type="compositionally biased region" description="Low complexity" evidence="1">
    <location>
        <begin position="1"/>
        <end position="12"/>
    </location>
</feature>
<organism evidence="2 3">
    <name type="scientific">Henosepilachna vigintioctopunctata</name>
    <dbReference type="NCBI Taxonomy" id="420089"/>
    <lineage>
        <taxon>Eukaryota</taxon>
        <taxon>Metazoa</taxon>
        <taxon>Ecdysozoa</taxon>
        <taxon>Arthropoda</taxon>
        <taxon>Hexapoda</taxon>
        <taxon>Insecta</taxon>
        <taxon>Pterygota</taxon>
        <taxon>Neoptera</taxon>
        <taxon>Endopterygota</taxon>
        <taxon>Coleoptera</taxon>
        <taxon>Polyphaga</taxon>
        <taxon>Cucujiformia</taxon>
        <taxon>Coccinelloidea</taxon>
        <taxon>Coccinellidae</taxon>
        <taxon>Epilachninae</taxon>
        <taxon>Epilachnini</taxon>
        <taxon>Henosepilachna</taxon>
    </lineage>
</organism>
<sequence length="435" mass="48993">MITMRSSSVPKMVKPPPPVPPRPSKTIVAEALAKRRRNPEDSYTIPVRSAPPPPLNLSGSQTNGRVNFSLKKPTSYERSISDELKSNTRTVVFQSSNIKSVNNSVLVRKDSINKVTLNNNFCNPGDRSPNNKTTREVEKNSVANSKNTVNSCDISVINADNLIKIKQMNESLENKESVDSSSDEVTVNSENIVTCVVPISTPQITEKQTEIMQCSEELIESKTASYFDEKRDNKRDSFDEKWEEMLKDKNHVNMLIDEMFSSVLEVSKNEDLDKRTSCETIPAVFTDTTTITISGCDKKCESTDANGSTLLVIENGDNQKNDTHTLSNGKSSNGNSLTKIGHSTEKLDCLYDKSNSSTMEKKNVHFDDKKNAELLIEELESMRVEQERILKRQRKPSQEIYDGEECDKEEKMENCHINIVNLNSEEKGMTLDYER</sequence>
<feature type="region of interest" description="Disordered" evidence="1">
    <location>
        <begin position="315"/>
        <end position="339"/>
    </location>
</feature>
<comment type="caution">
    <text evidence="2">The sequence shown here is derived from an EMBL/GenBank/DDBJ whole genome shotgun (WGS) entry which is preliminary data.</text>
</comment>
<feature type="region of interest" description="Disordered" evidence="1">
    <location>
        <begin position="121"/>
        <end position="143"/>
    </location>
</feature>
<reference evidence="2 3" key="1">
    <citation type="submission" date="2023-03" db="EMBL/GenBank/DDBJ databases">
        <title>Genome insight into feeding habits of ladybird beetles.</title>
        <authorList>
            <person name="Li H.-S."/>
            <person name="Huang Y.-H."/>
            <person name="Pang H."/>
        </authorList>
    </citation>
    <scope>NUCLEOTIDE SEQUENCE [LARGE SCALE GENOMIC DNA]</scope>
    <source>
        <strain evidence="2">SYSU_2023b</strain>
        <tissue evidence="2">Whole body</tissue>
    </source>
</reference>
<dbReference type="AlphaFoldDB" id="A0AAW1VA62"/>
<proteinExistence type="predicted"/>
<evidence type="ECO:0000313" key="2">
    <source>
        <dbReference type="EMBL" id="KAK9891595.1"/>
    </source>
</evidence>
<protein>
    <submittedName>
        <fullName evidence="2">Uncharacterized protein</fullName>
    </submittedName>
</protein>
<gene>
    <name evidence="2" type="ORF">WA026_015555</name>
</gene>
<accession>A0AAW1VA62</accession>
<dbReference type="EMBL" id="JARQZJ010000129">
    <property type="protein sequence ID" value="KAK9891595.1"/>
    <property type="molecule type" value="Genomic_DNA"/>
</dbReference>
<feature type="compositionally biased region" description="Low complexity" evidence="1">
    <location>
        <begin position="325"/>
        <end position="339"/>
    </location>
</feature>
<feature type="compositionally biased region" description="Polar residues" evidence="1">
    <location>
        <begin position="57"/>
        <end position="66"/>
    </location>
</feature>